<dbReference type="PANTHER" id="PTHR43737">
    <property type="entry name" value="BLL7424 PROTEIN"/>
    <property type="match status" value="1"/>
</dbReference>
<accession>A0A5C5YEK9</accession>
<dbReference type="EMBL" id="SJPO01000010">
    <property type="protein sequence ID" value="TWT73428.1"/>
    <property type="molecule type" value="Genomic_DNA"/>
</dbReference>
<sequence length="482" mass="52386">MTANKRHRDFCGRTRREFVWETGCGFGAAALTGMLARDAGAARLAGENPLAPAPPTGIGKAKSVIFLFMYGGPSHIDTFDYKPSMVGMDGKTIEVKTFGRGGHKNQGRIVEPRWKFRQRGECGKWVSDLYPHLGGCVDDIAFLHSMTAESPIHGSAMLMMNSGKLQSGSPAMGSWVNYGLGSVNENLPGFVVMLDETGGPISGAKNWASGYMPASYAGTVFRAEGSPINDLKLPGGVTRPMQRDVLDSLRRLNERHLAQRADNTDLSSRIASYELAFNMQQEAPEAVDLGQESEATRAMYGLDDKETNPFGTRCLLARRMVERGVRFIQVYSGGAHNDDNWDAHGDLIKNHGRLAKATDQPIAALLKDLKQRGLLDETLVVWGGEFGRQPTAEYAVGTGRDHNSYGFTMWMAGGGIKGGVSVGATDEIGSNAVVDPFHVKRLHATVLQQMGLDPNGLSYFFRGLDQKLVGVEHTEPIHQIIA</sequence>
<reference evidence="1 2" key="1">
    <citation type="submission" date="2019-02" db="EMBL/GenBank/DDBJ databases">
        <title>Deep-cultivation of Planctomycetes and their phenomic and genomic characterization uncovers novel biology.</title>
        <authorList>
            <person name="Wiegand S."/>
            <person name="Jogler M."/>
            <person name="Boedeker C."/>
            <person name="Pinto D."/>
            <person name="Vollmers J."/>
            <person name="Rivas-Marin E."/>
            <person name="Kohn T."/>
            <person name="Peeters S.H."/>
            <person name="Heuer A."/>
            <person name="Rast P."/>
            <person name="Oberbeckmann S."/>
            <person name="Bunk B."/>
            <person name="Jeske O."/>
            <person name="Meyerdierks A."/>
            <person name="Storesund J.E."/>
            <person name="Kallscheuer N."/>
            <person name="Luecker S."/>
            <person name="Lage O.M."/>
            <person name="Pohl T."/>
            <person name="Merkel B.J."/>
            <person name="Hornburger P."/>
            <person name="Mueller R.-W."/>
            <person name="Bruemmer F."/>
            <person name="Labrenz M."/>
            <person name="Spormann A.M."/>
            <person name="Op Den Camp H."/>
            <person name="Overmann J."/>
            <person name="Amann R."/>
            <person name="Jetten M.S.M."/>
            <person name="Mascher T."/>
            <person name="Medema M.H."/>
            <person name="Devos D.P."/>
            <person name="Kaster A.-K."/>
            <person name="Ovreas L."/>
            <person name="Rohde M."/>
            <person name="Galperin M.Y."/>
            <person name="Jogler C."/>
        </authorList>
    </citation>
    <scope>NUCLEOTIDE SEQUENCE [LARGE SCALE GENOMIC DNA]</scope>
    <source>
        <strain evidence="1 2">Pla123a</strain>
    </source>
</reference>
<dbReference type="RefSeq" id="WP_146589758.1">
    <property type="nucleotide sequence ID" value="NZ_SJPO01000010.1"/>
</dbReference>
<dbReference type="OrthoDB" id="127333at2"/>
<gene>
    <name evidence="1" type="ORF">Pla123a_37630</name>
</gene>
<organism evidence="1 2">
    <name type="scientific">Posidoniimonas polymericola</name>
    <dbReference type="NCBI Taxonomy" id="2528002"/>
    <lineage>
        <taxon>Bacteria</taxon>
        <taxon>Pseudomonadati</taxon>
        <taxon>Planctomycetota</taxon>
        <taxon>Planctomycetia</taxon>
        <taxon>Pirellulales</taxon>
        <taxon>Lacipirellulaceae</taxon>
        <taxon>Posidoniimonas</taxon>
    </lineage>
</organism>
<keyword evidence="2" id="KW-1185">Reference proteome</keyword>
<protein>
    <recommendedName>
        <fullName evidence="3">Sulfatase</fullName>
    </recommendedName>
</protein>
<dbReference type="AlphaFoldDB" id="A0A5C5YEK9"/>
<proteinExistence type="predicted"/>
<evidence type="ECO:0000313" key="2">
    <source>
        <dbReference type="Proteomes" id="UP000318478"/>
    </source>
</evidence>
<dbReference type="Proteomes" id="UP000318478">
    <property type="component" value="Unassembled WGS sequence"/>
</dbReference>
<dbReference type="InterPro" id="IPR010869">
    <property type="entry name" value="DUF1501"/>
</dbReference>
<dbReference type="SUPFAM" id="SSF53649">
    <property type="entry name" value="Alkaline phosphatase-like"/>
    <property type="match status" value="1"/>
</dbReference>
<name>A0A5C5YEK9_9BACT</name>
<evidence type="ECO:0008006" key="3">
    <source>
        <dbReference type="Google" id="ProtNLM"/>
    </source>
</evidence>
<dbReference type="PANTHER" id="PTHR43737:SF1">
    <property type="entry name" value="DUF1501 DOMAIN-CONTAINING PROTEIN"/>
    <property type="match status" value="1"/>
</dbReference>
<comment type="caution">
    <text evidence="1">The sequence shown here is derived from an EMBL/GenBank/DDBJ whole genome shotgun (WGS) entry which is preliminary data.</text>
</comment>
<dbReference type="Pfam" id="PF07394">
    <property type="entry name" value="DUF1501"/>
    <property type="match status" value="1"/>
</dbReference>
<evidence type="ECO:0000313" key="1">
    <source>
        <dbReference type="EMBL" id="TWT73428.1"/>
    </source>
</evidence>
<dbReference type="InterPro" id="IPR017850">
    <property type="entry name" value="Alkaline_phosphatase_core_sf"/>
</dbReference>